<dbReference type="SUPFAM" id="SSF53300">
    <property type="entry name" value="vWA-like"/>
    <property type="match status" value="1"/>
</dbReference>
<evidence type="ECO:0000313" key="4">
    <source>
        <dbReference type="EMBL" id="KAL3805199.1"/>
    </source>
</evidence>
<dbReference type="Proteomes" id="UP001530400">
    <property type="component" value="Unassembled WGS sequence"/>
</dbReference>
<evidence type="ECO:0000256" key="1">
    <source>
        <dbReference type="SAM" id="Coils"/>
    </source>
</evidence>
<dbReference type="PROSITE" id="PS50234">
    <property type="entry name" value="VWFA"/>
    <property type="match status" value="1"/>
</dbReference>
<dbReference type="Pfam" id="PF13519">
    <property type="entry name" value="VWA_2"/>
    <property type="match status" value="1"/>
</dbReference>
<reference evidence="4 5" key="1">
    <citation type="submission" date="2024-10" db="EMBL/GenBank/DDBJ databases">
        <title>Updated reference genomes for cyclostephanoid diatoms.</title>
        <authorList>
            <person name="Roberts W.R."/>
            <person name="Alverson A.J."/>
        </authorList>
    </citation>
    <scope>NUCLEOTIDE SEQUENCE [LARGE SCALE GENOMIC DNA]</scope>
    <source>
        <strain evidence="4 5">AJA010-31</strain>
    </source>
</reference>
<feature type="region of interest" description="Disordered" evidence="2">
    <location>
        <begin position="621"/>
        <end position="654"/>
    </location>
</feature>
<feature type="compositionally biased region" description="Polar residues" evidence="2">
    <location>
        <begin position="628"/>
        <end position="645"/>
    </location>
</feature>
<evidence type="ECO:0000256" key="2">
    <source>
        <dbReference type="SAM" id="MobiDB-lite"/>
    </source>
</evidence>
<keyword evidence="5" id="KW-1185">Reference proteome</keyword>
<evidence type="ECO:0000259" key="3">
    <source>
        <dbReference type="PROSITE" id="PS50234"/>
    </source>
</evidence>
<comment type="caution">
    <text evidence="4">The sequence shown here is derived from an EMBL/GenBank/DDBJ whole genome shotgun (WGS) entry which is preliminary data.</text>
</comment>
<name>A0ABD3QYW8_9STRA</name>
<keyword evidence="1" id="KW-0175">Coiled coil</keyword>
<organism evidence="4 5">
    <name type="scientific">Cyclotella atomus</name>
    <dbReference type="NCBI Taxonomy" id="382360"/>
    <lineage>
        <taxon>Eukaryota</taxon>
        <taxon>Sar</taxon>
        <taxon>Stramenopiles</taxon>
        <taxon>Ochrophyta</taxon>
        <taxon>Bacillariophyta</taxon>
        <taxon>Coscinodiscophyceae</taxon>
        <taxon>Thalassiosirophycidae</taxon>
        <taxon>Stephanodiscales</taxon>
        <taxon>Stephanodiscaceae</taxon>
        <taxon>Cyclotella</taxon>
    </lineage>
</organism>
<dbReference type="PANTHER" id="PTHR10579:SF43">
    <property type="entry name" value="ZINC FINGER (C3HC4-TYPE RING FINGER) FAMILY PROTEIN"/>
    <property type="match status" value="1"/>
</dbReference>
<accession>A0ABD3QYW8</accession>
<dbReference type="AlphaFoldDB" id="A0ABD3QYW8"/>
<dbReference type="SMART" id="SM00327">
    <property type="entry name" value="VWA"/>
    <property type="match status" value="1"/>
</dbReference>
<feature type="region of interest" description="Disordered" evidence="2">
    <location>
        <begin position="1"/>
        <end position="36"/>
    </location>
</feature>
<feature type="domain" description="VWFA" evidence="3">
    <location>
        <begin position="130"/>
        <end position="306"/>
    </location>
</feature>
<proteinExistence type="predicted"/>
<feature type="coiled-coil region" evidence="1">
    <location>
        <begin position="698"/>
        <end position="739"/>
    </location>
</feature>
<dbReference type="InterPro" id="IPR002035">
    <property type="entry name" value="VWF_A"/>
</dbReference>
<sequence length="806" mass="90004">MSAAAGTTTNEDKTTEDPVSVLAAKRSHEEEDGAAVLVSPDVKRPKVNEEVLYFQDEDDAVEEEAVDFAMEILANTHQGHLPSDPSLEFEVSPLRQSIGLKSSEFSTQVCATIKACQLPDNDAFARSPVDIVVALDVSGSMRVEKLDLCKKTLHLLLRELHHEDRFGLISFSEDAKIEVPMMKVNEDNKKIALHAIDHLSVRGLTNIASAISLAAQMANSVTCPNKVRSVFLLTDGNANSGFTQAEDLLKLTGIFVEEGHNPHTPPLSNDVFQLRLGDLYAEESRDIVFEVTLASPNVLKDEVQVLPHALVQLSYNDTIKHTQVGPIALTAHIARPNDKEVSWSNQYVAIQWLRVRTARTIGKAEKLAKDGEVDLAKEELTNWIEYFHKEAFEIGATDDVLVKQLLSDLTECLDVLKKNDYTPYADNELGIKMNTHYFQRSAPSVSESRYEIVKKPSVPGKKKKGTPPAVDIFHEKSIPSPSSKITLKPLKQARSPTNSSTFVGTDEMSRLYDKYLQTNNQTVLEDRTEVVAAPNSPSRAKPISLFFRAKPNRKRLGNSKKECLNDNILTKGADANDTPAAASKKLAESIVKRSPLRFLKMRSEAKPFHTEEFIITNEEVSPLEKKQSSSSDPTVASVDSNTIVDTTPAPDEVSTQDHTAMDISVFEVFEQYTGGAFPHHCSPRLPRLPPKHFEFNNQAELLSQIERLQKELSESKDTVQELTQELDEVYSEKDLAIHKLDRLIESAKLRDPQDEEHEKLREIRMYLTDRTEPTISSITTGGSYHQTFHQAPESYHPFCSCLRSNE</sequence>
<dbReference type="InterPro" id="IPR036465">
    <property type="entry name" value="vWFA_dom_sf"/>
</dbReference>
<protein>
    <recommendedName>
        <fullName evidence="3">VWFA domain-containing protein</fullName>
    </recommendedName>
</protein>
<dbReference type="EMBL" id="JALLPJ020000011">
    <property type="protein sequence ID" value="KAL3805199.1"/>
    <property type="molecule type" value="Genomic_DNA"/>
</dbReference>
<gene>
    <name evidence="4" type="ORF">ACHAWO_007187</name>
</gene>
<evidence type="ECO:0000313" key="5">
    <source>
        <dbReference type="Proteomes" id="UP001530400"/>
    </source>
</evidence>
<dbReference type="InterPro" id="IPR051266">
    <property type="entry name" value="CLCR"/>
</dbReference>
<dbReference type="PANTHER" id="PTHR10579">
    <property type="entry name" value="CALCIUM-ACTIVATED CHLORIDE CHANNEL REGULATOR"/>
    <property type="match status" value="1"/>
</dbReference>
<dbReference type="Gene3D" id="3.40.50.410">
    <property type="entry name" value="von Willebrand factor, type A domain"/>
    <property type="match status" value="1"/>
</dbReference>